<dbReference type="Pfam" id="PF07845">
    <property type="entry name" value="DUF1636"/>
    <property type="match status" value="1"/>
</dbReference>
<accession>A0A418SY28</accession>
<gene>
    <name evidence="1" type="ORF">D3P04_08965</name>
</gene>
<sequence>MTCIFVCSECPDGARRLSMIAGAIAGEECGIRASACLSGCRSGGSVAVRAPGRMAWLFGPVEEGDLDDLRRFLGLYRADPKGVIHDARPLTRLRFKVLARIPAA</sequence>
<dbReference type="EMBL" id="QZCG01000005">
    <property type="protein sequence ID" value="RJE85869.1"/>
    <property type="molecule type" value="Genomic_DNA"/>
</dbReference>
<dbReference type="InterPro" id="IPR012863">
    <property type="entry name" value="DUF1636"/>
</dbReference>
<evidence type="ECO:0000313" key="2">
    <source>
        <dbReference type="Proteomes" id="UP000284202"/>
    </source>
</evidence>
<keyword evidence="2" id="KW-1185">Reference proteome</keyword>
<name>A0A418SY28_9RHOB</name>
<dbReference type="AlphaFoldDB" id="A0A418SY28"/>
<proteinExistence type="predicted"/>
<evidence type="ECO:0000313" key="1">
    <source>
        <dbReference type="EMBL" id="RJE85869.1"/>
    </source>
</evidence>
<dbReference type="Proteomes" id="UP000284202">
    <property type="component" value="Unassembled WGS sequence"/>
</dbReference>
<organism evidence="1 2">
    <name type="scientific">Paracoccus onubensis</name>
    <dbReference type="NCBI Taxonomy" id="1675788"/>
    <lineage>
        <taxon>Bacteria</taxon>
        <taxon>Pseudomonadati</taxon>
        <taxon>Pseudomonadota</taxon>
        <taxon>Alphaproteobacteria</taxon>
        <taxon>Rhodobacterales</taxon>
        <taxon>Paracoccaceae</taxon>
        <taxon>Paracoccus</taxon>
    </lineage>
</organism>
<dbReference type="OrthoDB" id="8364077at2"/>
<dbReference type="RefSeq" id="WP_119748004.1">
    <property type="nucleotide sequence ID" value="NZ_QZCG01000005.1"/>
</dbReference>
<reference evidence="2" key="1">
    <citation type="submission" date="2018-09" db="EMBL/GenBank/DDBJ databases">
        <title>Acidovorax cavernicola nov. sp. isolated from Gruta de las Maravillas (Aracena, Spain).</title>
        <authorList>
            <person name="Jurado V."/>
            <person name="Gutierrez-Patricio S."/>
            <person name="Gonzalez-Pimentel J.L."/>
            <person name="Miller A.Z."/>
            <person name="Laiz L."/>
            <person name="Saiz-Jimenez C."/>
        </authorList>
    </citation>
    <scope>NUCLEOTIDE SEQUENCE [LARGE SCALE GENOMIC DNA]</scope>
    <source>
        <strain evidence="2">1011MAR3C25</strain>
    </source>
</reference>
<protein>
    <submittedName>
        <fullName evidence="1">DUF1636 domain-containing protein</fullName>
    </submittedName>
</protein>
<comment type="caution">
    <text evidence="1">The sequence shown here is derived from an EMBL/GenBank/DDBJ whole genome shotgun (WGS) entry which is preliminary data.</text>
</comment>